<evidence type="ECO:0000313" key="3">
    <source>
        <dbReference type="Proteomes" id="UP001054945"/>
    </source>
</evidence>
<organism evidence="2 3">
    <name type="scientific">Caerostris extrusa</name>
    <name type="common">Bark spider</name>
    <name type="synonym">Caerostris bankana</name>
    <dbReference type="NCBI Taxonomy" id="172846"/>
    <lineage>
        <taxon>Eukaryota</taxon>
        <taxon>Metazoa</taxon>
        <taxon>Ecdysozoa</taxon>
        <taxon>Arthropoda</taxon>
        <taxon>Chelicerata</taxon>
        <taxon>Arachnida</taxon>
        <taxon>Araneae</taxon>
        <taxon>Araneomorphae</taxon>
        <taxon>Entelegynae</taxon>
        <taxon>Araneoidea</taxon>
        <taxon>Araneidae</taxon>
        <taxon>Caerostris</taxon>
    </lineage>
</organism>
<dbReference type="AlphaFoldDB" id="A0AAV4TS35"/>
<reference evidence="2 3" key="1">
    <citation type="submission" date="2021-06" db="EMBL/GenBank/DDBJ databases">
        <title>Caerostris extrusa draft genome.</title>
        <authorList>
            <person name="Kono N."/>
            <person name="Arakawa K."/>
        </authorList>
    </citation>
    <scope>NUCLEOTIDE SEQUENCE [LARGE SCALE GENOMIC DNA]</scope>
</reference>
<dbReference type="Proteomes" id="UP001054945">
    <property type="component" value="Unassembled WGS sequence"/>
</dbReference>
<keyword evidence="3" id="KW-1185">Reference proteome</keyword>
<feature type="non-terminal residue" evidence="2">
    <location>
        <position position="1"/>
    </location>
</feature>
<comment type="caution">
    <text evidence="2">The sequence shown here is derived from an EMBL/GenBank/DDBJ whole genome shotgun (WGS) entry which is preliminary data.</text>
</comment>
<feature type="compositionally biased region" description="Polar residues" evidence="1">
    <location>
        <begin position="119"/>
        <end position="128"/>
    </location>
</feature>
<proteinExistence type="predicted"/>
<feature type="region of interest" description="Disordered" evidence="1">
    <location>
        <begin position="99"/>
        <end position="134"/>
    </location>
</feature>
<evidence type="ECO:0000256" key="1">
    <source>
        <dbReference type="SAM" id="MobiDB-lite"/>
    </source>
</evidence>
<gene>
    <name evidence="2" type="primary">AVEN_202709_1</name>
    <name evidence="2" type="ORF">CEXT_536491</name>
</gene>
<accession>A0AAV4TS35</accession>
<sequence>EGVAILPQEVGLQGGTGTDRELITFLIASPEDIQRYYIQNTRRKATVLHHHLEETRLYGLTGRQMEIKQLRAAKNLGPLYYYTGSPYALPVPFCSHSTSDQSLDPSCRLKSTDSLGKGSRSSRNGTNWRESDGSWKNTLPEMRFPKDKLERMKAEGYTVEMKDCMMERRKRFANEALTEFRRTLKEASVINARTNLKNMLRADFPTLSERDRFIEVYQRYLPIDVRDVRSYSLWVRPAGYQEALTNKPLYTDRFAFGSKLL</sequence>
<evidence type="ECO:0000313" key="2">
    <source>
        <dbReference type="EMBL" id="GIY48614.1"/>
    </source>
</evidence>
<protein>
    <submittedName>
        <fullName evidence="2">Uncharacterized protein</fullName>
    </submittedName>
</protein>
<name>A0AAV4TS35_CAEEX</name>
<dbReference type="EMBL" id="BPLR01011736">
    <property type="protein sequence ID" value="GIY48614.1"/>
    <property type="molecule type" value="Genomic_DNA"/>
</dbReference>